<dbReference type="AlphaFoldDB" id="A0A919ASE0"/>
<evidence type="ECO:0000256" key="4">
    <source>
        <dbReference type="ARBA" id="ARBA00023049"/>
    </source>
</evidence>
<evidence type="ECO:0000256" key="3">
    <source>
        <dbReference type="ARBA" id="ARBA00022801"/>
    </source>
</evidence>
<evidence type="ECO:0000259" key="6">
    <source>
        <dbReference type="Pfam" id="PF00557"/>
    </source>
</evidence>
<dbReference type="SUPFAM" id="SSF55920">
    <property type="entry name" value="Creatinase/aminopeptidase"/>
    <property type="match status" value="1"/>
</dbReference>
<dbReference type="RefSeq" id="WP_191251813.1">
    <property type="nucleotide sequence ID" value="NZ_BNCI01000002.1"/>
</dbReference>
<sequence>MTIGVGGSTIEAELANLKDMTAGVAPISLDEYQARIQKVQGMMQAQDVAALYVNAGTNMRYFTGTRWGASERMVGAIIPASGDVKYIAPDFEIGTLEQYMIIKGDVASWDEHEDPYALFVATLSEMGISDGRVALDPSCPMFLTSGLVEQKSAFEFVNGQFLTQTCRAKKSDAEIAIMTRVMEMTLEVHKAAARILKPGITTTEVEEFIHTAHKRVGAPAGNYFVIVLFGEATQYPHGVKDPQTLKEGDMVLIDTGCMLHNYISDITRTYVYGEPTDKQREVWNAEKDLQATAFEAAKVGIRAGNVDLAVRARLKELGFGPDYALPGVPHRTGHGIGMDIHEGPYLNSGEDEILDAGMCFSNEPMLCIPGEFGIRLEDHFYLTEQGPKWFTQPSHSIDNPFG</sequence>
<dbReference type="InterPro" id="IPR000587">
    <property type="entry name" value="Creatinase_N"/>
</dbReference>
<name>A0A919ASE0_9PROT</name>
<dbReference type="GO" id="GO:0006508">
    <property type="term" value="P:proteolysis"/>
    <property type="evidence" value="ECO:0007669"/>
    <property type="project" value="UniProtKB-KW"/>
</dbReference>
<dbReference type="Pfam" id="PF00557">
    <property type="entry name" value="Peptidase_M24"/>
    <property type="match status" value="1"/>
</dbReference>
<evidence type="ECO:0000256" key="5">
    <source>
        <dbReference type="RuleBase" id="RU000590"/>
    </source>
</evidence>
<evidence type="ECO:0000313" key="9">
    <source>
        <dbReference type="Proteomes" id="UP000630923"/>
    </source>
</evidence>
<dbReference type="InterPro" id="IPR029149">
    <property type="entry name" value="Creatin/AminoP/Spt16_N"/>
</dbReference>
<dbReference type="GO" id="GO:0008237">
    <property type="term" value="F:metallopeptidase activity"/>
    <property type="evidence" value="ECO:0007669"/>
    <property type="project" value="UniProtKB-KW"/>
</dbReference>
<evidence type="ECO:0000313" key="8">
    <source>
        <dbReference type="EMBL" id="GHF22659.1"/>
    </source>
</evidence>
<dbReference type="EMBL" id="BNCI01000002">
    <property type="protein sequence ID" value="GHF22659.1"/>
    <property type="molecule type" value="Genomic_DNA"/>
</dbReference>
<dbReference type="Gene3D" id="3.90.230.10">
    <property type="entry name" value="Creatinase/methionine aminopeptidase superfamily"/>
    <property type="match status" value="1"/>
</dbReference>
<proteinExistence type="inferred from homology"/>
<accession>A0A919ASE0</accession>
<keyword evidence="2 5" id="KW-0479">Metal-binding</keyword>
<dbReference type="Pfam" id="PF01321">
    <property type="entry name" value="Creatinase_N"/>
    <property type="match status" value="1"/>
</dbReference>
<dbReference type="SUPFAM" id="SSF53092">
    <property type="entry name" value="Creatinase/prolidase N-terminal domain"/>
    <property type="match status" value="1"/>
</dbReference>
<dbReference type="PANTHER" id="PTHR46112:SF3">
    <property type="entry name" value="AMINOPEPTIDASE YPDF"/>
    <property type="match status" value="1"/>
</dbReference>
<dbReference type="GO" id="GO:0046872">
    <property type="term" value="F:metal ion binding"/>
    <property type="evidence" value="ECO:0007669"/>
    <property type="project" value="UniProtKB-KW"/>
</dbReference>
<keyword evidence="9" id="KW-1185">Reference proteome</keyword>
<keyword evidence="3" id="KW-0378">Hydrolase</keyword>
<dbReference type="InterPro" id="IPR001131">
    <property type="entry name" value="Peptidase_M24B_aminopep-P_CS"/>
</dbReference>
<dbReference type="InterPro" id="IPR000994">
    <property type="entry name" value="Pept_M24"/>
</dbReference>
<dbReference type="InterPro" id="IPR036005">
    <property type="entry name" value="Creatinase/aminopeptidase-like"/>
</dbReference>
<reference evidence="8" key="2">
    <citation type="submission" date="2020-09" db="EMBL/GenBank/DDBJ databases">
        <authorList>
            <person name="Sun Q."/>
            <person name="Kim S."/>
        </authorList>
    </citation>
    <scope>NUCLEOTIDE SEQUENCE</scope>
    <source>
        <strain evidence="8">KCTC 42590</strain>
    </source>
</reference>
<dbReference type="Proteomes" id="UP000630923">
    <property type="component" value="Unassembled WGS sequence"/>
</dbReference>
<dbReference type="PANTHER" id="PTHR46112">
    <property type="entry name" value="AMINOPEPTIDASE"/>
    <property type="match status" value="1"/>
</dbReference>
<dbReference type="PROSITE" id="PS00491">
    <property type="entry name" value="PROLINE_PEPTIDASE"/>
    <property type="match status" value="1"/>
</dbReference>
<keyword evidence="1" id="KW-0645">Protease</keyword>
<dbReference type="InterPro" id="IPR050659">
    <property type="entry name" value="Peptidase_M24B"/>
</dbReference>
<comment type="caution">
    <text evidence="8">The sequence shown here is derived from an EMBL/GenBank/DDBJ whole genome shotgun (WGS) entry which is preliminary data.</text>
</comment>
<organism evidence="8 9">
    <name type="scientific">Kordiimonas sediminis</name>
    <dbReference type="NCBI Taxonomy" id="1735581"/>
    <lineage>
        <taxon>Bacteria</taxon>
        <taxon>Pseudomonadati</taxon>
        <taxon>Pseudomonadota</taxon>
        <taxon>Alphaproteobacteria</taxon>
        <taxon>Kordiimonadales</taxon>
        <taxon>Kordiimonadaceae</taxon>
        <taxon>Kordiimonas</taxon>
    </lineage>
</organism>
<dbReference type="Gene3D" id="3.40.350.10">
    <property type="entry name" value="Creatinase/prolidase N-terminal domain"/>
    <property type="match status" value="1"/>
</dbReference>
<gene>
    <name evidence="8" type="ORF">GCM10017044_16270</name>
</gene>
<evidence type="ECO:0000259" key="7">
    <source>
        <dbReference type="Pfam" id="PF01321"/>
    </source>
</evidence>
<keyword evidence="4" id="KW-0482">Metalloprotease</keyword>
<protein>
    <submittedName>
        <fullName evidence="8">Metallopeptidase</fullName>
    </submittedName>
</protein>
<evidence type="ECO:0000256" key="1">
    <source>
        <dbReference type="ARBA" id="ARBA00022670"/>
    </source>
</evidence>
<reference evidence="8" key="1">
    <citation type="journal article" date="2014" name="Int. J. Syst. Evol. Microbiol.">
        <title>Complete genome sequence of Corynebacterium casei LMG S-19264T (=DSM 44701T), isolated from a smear-ripened cheese.</title>
        <authorList>
            <consortium name="US DOE Joint Genome Institute (JGI-PGF)"/>
            <person name="Walter F."/>
            <person name="Albersmeier A."/>
            <person name="Kalinowski J."/>
            <person name="Ruckert C."/>
        </authorList>
    </citation>
    <scope>NUCLEOTIDE SEQUENCE</scope>
    <source>
        <strain evidence="8">KCTC 42590</strain>
    </source>
</reference>
<feature type="domain" description="Peptidase M24" evidence="6">
    <location>
        <begin position="177"/>
        <end position="384"/>
    </location>
</feature>
<comment type="similarity">
    <text evidence="5">Belongs to the peptidase M24B family.</text>
</comment>
<feature type="domain" description="Creatinase N-terminal" evidence="7">
    <location>
        <begin position="35"/>
        <end position="168"/>
    </location>
</feature>
<evidence type="ECO:0000256" key="2">
    <source>
        <dbReference type="ARBA" id="ARBA00022723"/>
    </source>
</evidence>